<evidence type="ECO:0000256" key="1">
    <source>
        <dbReference type="SAM" id="Phobius"/>
    </source>
</evidence>
<keyword evidence="1" id="KW-0812">Transmembrane</keyword>
<dbReference type="InterPro" id="IPR045249">
    <property type="entry name" value="HARBI1-like"/>
</dbReference>
<accession>A0A2G9GAZ1</accession>
<sequence length="201" mass="23724">MDWRTKIYVFLWLSAFIFLNLMLRYINNLHIDRNTLLRLCYLLNNLGGMRNERFVIIHENFACFLLVLSYQTKNMIVKHNFKWPGRTINKYFNKTLKAVMKLSAGCLIAPDETYIEVRVCHSKQAHCRSKTCEGYAADNRVLRDTLNRSHGLAVNENWTRFHLYEYLNGSLAPLNPREYIKLKHSKARNVIQRALGILKSR</sequence>
<keyword evidence="1" id="KW-1133">Transmembrane helix</keyword>
<evidence type="ECO:0000259" key="2">
    <source>
        <dbReference type="Pfam" id="PF26138"/>
    </source>
</evidence>
<evidence type="ECO:0000313" key="4">
    <source>
        <dbReference type="Proteomes" id="UP000231279"/>
    </source>
</evidence>
<evidence type="ECO:0000313" key="3">
    <source>
        <dbReference type="EMBL" id="PIN02449.1"/>
    </source>
</evidence>
<dbReference type="InterPro" id="IPR058353">
    <property type="entry name" value="DUF8040"/>
</dbReference>
<gene>
    <name evidence="3" type="ORF">CDL12_25036</name>
</gene>
<feature type="domain" description="DUF8040" evidence="2">
    <location>
        <begin position="24"/>
        <end position="101"/>
    </location>
</feature>
<dbReference type="STRING" id="429701.A0A2G9GAZ1"/>
<feature type="transmembrane region" description="Helical" evidence="1">
    <location>
        <begin position="7"/>
        <end position="26"/>
    </location>
</feature>
<reference evidence="4" key="1">
    <citation type="journal article" date="2018" name="Gigascience">
        <title>Genome assembly of the Pink Ipe (Handroanthus impetiginosus, Bignoniaceae), a highly valued, ecologically keystone Neotropical timber forest tree.</title>
        <authorList>
            <person name="Silva-Junior O.B."/>
            <person name="Grattapaglia D."/>
            <person name="Novaes E."/>
            <person name="Collevatti R.G."/>
        </authorList>
    </citation>
    <scope>NUCLEOTIDE SEQUENCE [LARGE SCALE GENOMIC DNA]</scope>
    <source>
        <strain evidence="4">cv. UFG-1</strain>
    </source>
</reference>
<dbReference type="PANTHER" id="PTHR22930">
    <property type="match status" value="1"/>
</dbReference>
<keyword evidence="4" id="KW-1185">Reference proteome</keyword>
<organism evidence="3 4">
    <name type="scientific">Handroanthus impetiginosus</name>
    <dbReference type="NCBI Taxonomy" id="429701"/>
    <lineage>
        <taxon>Eukaryota</taxon>
        <taxon>Viridiplantae</taxon>
        <taxon>Streptophyta</taxon>
        <taxon>Embryophyta</taxon>
        <taxon>Tracheophyta</taxon>
        <taxon>Spermatophyta</taxon>
        <taxon>Magnoliopsida</taxon>
        <taxon>eudicotyledons</taxon>
        <taxon>Gunneridae</taxon>
        <taxon>Pentapetalae</taxon>
        <taxon>asterids</taxon>
        <taxon>lamiids</taxon>
        <taxon>Lamiales</taxon>
        <taxon>Bignoniaceae</taxon>
        <taxon>Crescentiina</taxon>
        <taxon>Tabebuia alliance</taxon>
        <taxon>Handroanthus</taxon>
    </lineage>
</organism>
<comment type="caution">
    <text evidence="3">The sequence shown here is derived from an EMBL/GenBank/DDBJ whole genome shotgun (WGS) entry which is preliminary data.</text>
</comment>
<dbReference type="EMBL" id="NKXS01005921">
    <property type="protein sequence ID" value="PIN02449.1"/>
    <property type="molecule type" value="Genomic_DNA"/>
</dbReference>
<dbReference type="Proteomes" id="UP000231279">
    <property type="component" value="Unassembled WGS sequence"/>
</dbReference>
<keyword evidence="1" id="KW-0472">Membrane</keyword>
<name>A0A2G9GAZ1_9LAMI</name>
<dbReference type="OrthoDB" id="908718at2759"/>
<dbReference type="AlphaFoldDB" id="A0A2G9GAZ1"/>
<protein>
    <recommendedName>
        <fullName evidence="2">DUF8040 domain-containing protein</fullName>
    </recommendedName>
</protein>
<dbReference type="Pfam" id="PF26138">
    <property type="entry name" value="DUF8040"/>
    <property type="match status" value="1"/>
</dbReference>
<proteinExistence type="predicted"/>
<dbReference type="PANTHER" id="PTHR22930:SF293">
    <property type="entry name" value="PROTEIN ALP1-LIKE"/>
    <property type="match status" value="1"/>
</dbReference>